<keyword evidence="11" id="KW-1185">Reference proteome</keyword>
<dbReference type="SUPFAM" id="SSF52025">
    <property type="entry name" value="PA domain"/>
    <property type="match status" value="1"/>
</dbReference>
<evidence type="ECO:0000256" key="1">
    <source>
        <dbReference type="ARBA" id="ARBA00004240"/>
    </source>
</evidence>
<keyword evidence="7" id="KW-0378">Hydrolase</keyword>
<organism evidence="10">
    <name type="scientific">Mucor ambiguus</name>
    <dbReference type="NCBI Taxonomy" id="91626"/>
    <lineage>
        <taxon>Eukaryota</taxon>
        <taxon>Fungi</taxon>
        <taxon>Fungi incertae sedis</taxon>
        <taxon>Mucoromycota</taxon>
        <taxon>Mucoromycotina</taxon>
        <taxon>Mucoromycetes</taxon>
        <taxon>Mucorales</taxon>
        <taxon>Mucorineae</taxon>
        <taxon>Mucoraceae</taxon>
        <taxon>Mucor</taxon>
    </lineage>
</organism>
<evidence type="ECO:0000259" key="9">
    <source>
        <dbReference type="Pfam" id="PF02225"/>
    </source>
</evidence>
<name>A0A0C9ML97_9FUNG</name>
<comment type="similarity">
    <text evidence="2 7">Belongs to the glycosyl hydrolase 47 family.</text>
</comment>
<dbReference type="STRING" id="91626.A0A0C9ML97"/>
<dbReference type="EMBL" id="DF836339">
    <property type="protein sequence ID" value="GAN03892.1"/>
    <property type="molecule type" value="Genomic_DNA"/>
</dbReference>
<gene>
    <name evidence="10" type="ORF">MAM1_0050d03348</name>
</gene>
<dbReference type="GO" id="GO:0044322">
    <property type="term" value="C:endoplasmic reticulum quality control compartment"/>
    <property type="evidence" value="ECO:0007669"/>
    <property type="project" value="GOC"/>
</dbReference>
<feature type="active site" evidence="5">
    <location>
        <position position="516"/>
    </location>
</feature>
<dbReference type="Gene3D" id="1.50.10.10">
    <property type="match status" value="1"/>
</dbReference>
<feature type="chain" id="PRO_5002209451" description="alpha-1,2-Mannosidase" evidence="8">
    <location>
        <begin position="22"/>
        <end position="968"/>
    </location>
</feature>
<dbReference type="InterPro" id="IPR001382">
    <property type="entry name" value="Glyco_hydro_47"/>
</dbReference>
<dbReference type="InterPro" id="IPR044674">
    <property type="entry name" value="EDEM1/2/3"/>
</dbReference>
<evidence type="ECO:0000256" key="2">
    <source>
        <dbReference type="ARBA" id="ARBA00007658"/>
    </source>
</evidence>
<keyword evidence="8" id="KW-0732">Signal</keyword>
<evidence type="ECO:0000256" key="7">
    <source>
        <dbReference type="RuleBase" id="RU361193"/>
    </source>
</evidence>
<dbReference type="InterPro" id="IPR012341">
    <property type="entry name" value="6hp_glycosidase-like_sf"/>
</dbReference>
<evidence type="ECO:0000256" key="3">
    <source>
        <dbReference type="ARBA" id="ARBA00022824"/>
    </source>
</evidence>
<dbReference type="GO" id="GO:0036503">
    <property type="term" value="P:ERAD pathway"/>
    <property type="evidence" value="ECO:0007669"/>
    <property type="project" value="UniProtKB-ARBA"/>
</dbReference>
<comment type="subcellular location">
    <subcellularLocation>
        <location evidence="1">Endoplasmic reticulum</location>
    </subcellularLocation>
</comment>
<dbReference type="GO" id="GO:1904380">
    <property type="term" value="P:endoplasmic reticulum mannose trimming"/>
    <property type="evidence" value="ECO:0007669"/>
    <property type="project" value="InterPro"/>
</dbReference>
<evidence type="ECO:0000313" key="11">
    <source>
        <dbReference type="Proteomes" id="UP000053815"/>
    </source>
</evidence>
<dbReference type="AlphaFoldDB" id="A0A0C9ML97"/>
<evidence type="ECO:0000256" key="6">
    <source>
        <dbReference type="PIRSR" id="PIRSR601382-2"/>
    </source>
</evidence>
<keyword evidence="4" id="KW-0325">Glycoprotein</keyword>
<dbReference type="PRINTS" id="PR00747">
    <property type="entry name" value="GLYHDRLASE47"/>
</dbReference>
<evidence type="ECO:0000256" key="8">
    <source>
        <dbReference type="SAM" id="SignalP"/>
    </source>
</evidence>
<keyword evidence="7" id="KW-0326">Glycosidase</keyword>
<evidence type="ECO:0000256" key="4">
    <source>
        <dbReference type="ARBA" id="ARBA00023180"/>
    </source>
</evidence>
<evidence type="ECO:0000313" key="10">
    <source>
        <dbReference type="EMBL" id="GAN03892.1"/>
    </source>
</evidence>
<keyword evidence="6" id="KW-0479">Metal-binding</keyword>
<dbReference type="SUPFAM" id="SSF48225">
    <property type="entry name" value="Seven-hairpin glycosidases"/>
    <property type="match status" value="1"/>
</dbReference>
<dbReference type="InterPro" id="IPR046450">
    <property type="entry name" value="PA_dom_sf"/>
</dbReference>
<feature type="signal peptide" evidence="8">
    <location>
        <begin position="1"/>
        <end position="21"/>
    </location>
</feature>
<feature type="active site" evidence="5">
    <location>
        <position position="402"/>
    </location>
</feature>
<feature type="binding site" evidence="6">
    <location>
        <position position="602"/>
    </location>
    <ligand>
        <name>Ca(2+)</name>
        <dbReference type="ChEBI" id="CHEBI:29108"/>
    </ligand>
</feature>
<dbReference type="OrthoDB" id="8118055at2759"/>
<comment type="cofactor">
    <cofactor evidence="6">
        <name>Ca(2+)</name>
        <dbReference type="ChEBI" id="CHEBI:29108"/>
    </cofactor>
</comment>
<reference evidence="10" key="1">
    <citation type="submission" date="2014-09" db="EMBL/GenBank/DDBJ databases">
        <title>Draft genome sequence of an oleaginous Mucoromycotina fungus Mucor ambiguus NBRC6742.</title>
        <authorList>
            <person name="Takeda I."/>
            <person name="Yamane N."/>
            <person name="Morita T."/>
            <person name="Tamano K."/>
            <person name="Machida M."/>
            <person name="Baker S."/>
            <person name="Koike H."/>
        </authorList>
    </citation>
    <scope>NUCLEOTIDE SEQUENCE</scope>
    <source>
        <strain evidence="10">NBRC 6742</strain>
    </source>
</reference>
<dbReference type="GO" id="GO:0005509">
    <property type="term" value="F:calcium ion binding"/>
    <property type="evidence" value="ECO:0007669"/>
    <property type="project" value="InterPro"/>
</dbReference>
<proteinExistence type="inferred from homology"/>
<dbReference type="InterPro" id="IPR003137">
    <property type="entry name" value="PA_domain"/>
</dbReference>
<sequence>MKLFIATLLSFLLSIITLASAVDRPTASLPAASGGIVCAMSLCPTATLSKRDLTCPAHCKDNCKIIDDQCCPGVQKAVCNNSSDASSAVESSTAVATPTAVSSSSSSSVSSIISSSSVASSSAQPTSSSAAGNTASSSAVASTKMVLSSIVLMAMITLIRLNQGACIDLINQEMFDHGWNNYMQHAYPEDELNPFKCTGRGSDKYDPSNININDVLGDYSLTLVDTLDTLAVGTQEQFEEAVDRVIKTVSFSQDNKVQVFEVNIRALGGLLSAHMLATEPSFHHTIQGYNDELLYMAKDLADRLMPAFQTSKTGIPFPRVNLKRGVPPSETTETCTAGAGSLILEFGVLSRLTGDPTYEQAAKKALKAVWHRRSHLNLLGNVIDIQTGHWIHTASSTGAGIDSVFEYMLKAHVLFGEQEYKDMFDQAYKALLLYVRDPSGYLYRNVHMSTGSLMSYWIDSLSAFFPGLQVLQGDLDSAIKHHLVFYNIWRRYHALPERFDFYQKTVDLPYYPLRPEFIESTYHLYMATKDPFYLEVGEMVVEDLNNRTRVPCGFASIGDVRSGRLEDRMESFMLSETLKYLYLLFDADHPINTMDSNYVFTTEGHVLGLPKKYLRYSNTSSKGPAVATLQQSPAGTCQRYNPSKRHYASVPNALEMTTMPHQPHMDVAAHMVGHTTTTPVLPPLSPDGFCESPHHAIKSYSVSFGFSSPAERFFKQQHNNNNLMEILGGYLAKSLSGLKLELINGGGSRKNEYLVKGVHPPTTSFAEHQTLTIPLHALFEYLSTSSDLFRLTVQQSGISKSRDYLASDFEVSIKSTGQDQCFEFIGLKAEFGPTYPTQISMSELEFISGFGCDPIESGKHKVMVISRGQCTFEEKAWHAQQAGARAVVFLNNQPDQSLFRMAATSGTQRPIRIPSVLLSYEDSLLLVKNKPLQQFSMQQLESVDQDPEARFVLYFQNQVVKNLNVINV</sequence>
<feature type="domain" description="PA" evidence="9">
    <location>
        <begin position="858"/>
        <end position="924"/>
    </location>
</feature>
<keyword evidence="3" id="KW-0256">Endoplasmic reticulum</keyword>
<dbReference type="PANTHER" id="PTHR45679">
    <property type="entry name" value="ER DEGRADATION-ENHANCING ALPHA-MANNOSIDASE-LIKE PROTEIN 2"/>
    <property type="match status" value="1"/>
</dbReference>
<feature type="active site" description="Proton donor" evidence="5">
    <location>
        <position position="497"/>
    </location>
</feature>
<accession>A0A0C9ML97</accession>
<evidence type="ECO:0000256" key="5">
    <source>
        <dbReference type="PIRSR" id="PIRSR601382-1"/>
    </source>
</evidence>
<dbReference type="GO" id="GO:0016020">
    <property type="term" value="C:membrane"/>
    <property type="evidence" value="ECO:0007669"/>
    <property type="project" value="InterPro"/>
</dbReference>
<dbReference type="InterPro" id="IPR036026">
    <property type="entry name" value="Seven-hairpin_glycosidases"/>
</dbReference>
<dbReference type="Gene3D" id="3.50.30.30">
    <property type="match status" value="1"/>
</dbReference>
<dbReference type="PANTHER" id="PTHR45679:SF5">
    <property type="entry name" value="ER DEGRADATION-ENHANCING ALPHA-MANNOSIDASE-LIKE PROTEIN 1"/>
    <property type="match status" value="1"/>
</dbReference>
<protein>
    <recommendedName>
        <fullName evidence="7">alpha-1,2-Mannosidase</fullName>
        <ecNumber evidence="7">3.2.1.-</ecNumber>
    </recommendedName>
</protein>
<dbReference type="GO" id="GO:0004571">
    <property type="term" value="F:mannosyl-oligosaccharide 1,2-alpha-mannosidase activity"/>
    <property type="evidence" value="ECO:0007669"/>
    <property type="project" value="InterPro"/>
</dbReference>
<dbReference type="Pfam" id="PF01532">
    <property type="entry name" value="Glyco_hydro_47"/>
    <property type="match status" value="1"/>
</dbReference>
<dbReference type="Pfam" id="PF02225">
    <property type="entry name" value="PA"/>
    <property type="match status" value="1"/>
</dbReference>
<dbReference type="GO" id="GO:0005975">
    <property type="term" value="P:carbohydrate metabolic process"/>
    <property type="evidence" value="ECO:0007669"/>
    <property type="project" value="InterPro"/>
</dbReference>
<feature type="active site" description="Proton donor" evidence="5">
    <location>
        <position position="261"/>
    </location>
</feature>
<keyword evidence="6" id="KW-0106">Calcium</keyword>
<dbReference type="EC" id="3.2.1.-" evidence="7"/>
<dbReference type="Proteomes" id="UP000053815">
    <property type="component" value="Unassembled WGS sequence"/>
</dbReference>